<reference evidence="1 2" key="1">
    <citation type="journal article" date="2015" name="MBio">
        <title>Genome sequence of the Drosophila melanogaster male-killing Spiroplasma strain MSRO endosymbiont.</title>
        <authorList>
            <person name="Paredes J.C."/>
            <person name="Herren J.K."/>
            <person name="Schupfer F."/>
            <person name="Marin R."/>
            <person name="Claverol S."/>
            <person name="Kuo C.H."/>
            <person name="Lemaitre B."/>
            <person name="Beven L."/>
        </authorList>
    </citation>
    <scope>NUCLEOTIDE SEQUENCE [LARGE SCALE GENOMIC DNA]</scope>
    <source>
        <strain evidence="1 2">MSRO</strain>
    </source>
</reference>
<evidence type="ECO:0008006" key="3">
    <source>
        <dbReference type="Google" id="ProtNLM"/>
    </source>
</evidence>
<dbReference type="Proteomes" id="UP000031565">
    <property type="component" value="Unassembled WGS sequence"/>
</dbReference>
<protein>
    <recommendedName>
        <fullName evidence="3">Lipoprotein</fullName>
    </recommendedName>
</protein>
<proteinExistence type="predicted"/>
<keyword evidence="2" id="KW-1185">Reference proteome</keyword>
<dbReference type="PROSITE" id="PS51257">
    <property type="entry name" value="PROKAR_LIPOPROTEIN"/>
    <property type="match status" value="1"/>
</dbReference>
<organism evidence="1 2">
    <name type="scientific">Spiroplasma poulsonii</name>
    <dbReference type="NCBI Taxonomy" id="2138"/>
    <lineage>
        <taxon>Bacteria</taxon>
        <taxon>Bacillati</taxon>
        <taxon>Mycoplasmatota</taxon>
        <taxon>Mollicutes</taxon>
        <taxon>Entomoplasmatales</taxon>
        <taxon>Spiroplasmataceae</taxon>
        <taxon>Spiroplasma</taxon>
    </lineage>
</organism>
<name>A0A2P6FDN6_9MOLU</name>
<comment type="caution">
    <text evidence="1">The sequence shown here is derived from an EMBL/GenBank/DDBJ whole genome shotgun (WGS) entry which is preliminary data.</text>
</comment>
<dbReference type="RefSeq" id="WP_040093785.1">
    <property type="nucleotide sequence ID" value="NZ_CM020866.1"/>
</dbReference>
<dbReference type="EMBL" id="JTLV02000001">
    <property type="protein sequence ID" value="PQM31576.1"/>
    <property type="molecule type" value="Genomic_DNA"/>
</dbReference>
<gene>
    <name evidence="1" type="ORF">SMSRO_SF014150</name>
</gene>
<dbReference type="OrthoDB" id="390856at2"/>
<dbReference type="AlphaFoldDB" id="A0A2P6FDN6"/>
<sequence>MKKLLVILGIFNFGVVSPSLIISCVERPKSNSDENRGIDYQGDLKILNEISKKVSTVFQTYAMEKTLVDIHDYSTQEFEKLFTMVTSGSPQQELKLDDHNVGVALQALVNGFMAVFNNVNREIADQYSNYYIDTMPLSTDSKDDKFMLNYIDIAKLGSLVNIDVNNLKGVRLDFKLAVKIQFKTLETRVPFLIQYTITNDKVKMQEILAAVTGAVSKSIVKFFNSMAKDIIVDQNPAFRNIYENFDLNYAFDHSMLDGIVQKELNTALQADDEFGEIRNSITYTKDEQILVLLNSIINPDTNGVTHVIPDDEKYTWVNTGYAPDKLTSENFLEYYGEKLNILTSTLGPKLQLGQFKINLAKILVAGVPLSGVVLNDGKPFYLSVGITRDGMIEKIKNFGRIISAFYKY</sequence>
<accession>A0A2P6FDN6</accession>
<evidence type="ECO:0000313" key="1">
    <source>
        <dbReference type="EMBL" id="PQM31576.1"/>
    </source>
</evidence>
<evidence type="ECO:0000313" key="2">
    <source>
        <dbReference type="Proteomes" id="UP000031565"/>
    </source>
</evidence>